<dbReference type="InterPro" id="IPR001841">
    <property type="entry name" value="Znf_RING"/>
</dbReference>
<feature type="domain" description="RING-type" evidence="1">
    <location>
        <begin position="151"/>
        <end position="198"/>
    </location>
</feature>
<dbReference type="EMBL" id="MN739966">
    <property type="protein sequence ID" value="QHT80209.1"/>
    <property type="molecule type" value="Genomic_DNA"/>
</dbReference>
<protein>
    <recommendedName>
        <fullName evidence="1">RING-type domain-containing protein</fullName>
    </recommendedName>
</protein>
<dbReference type="Pfam" id="PF13920">
    <property type="entry name" value="zf-C3HC4_3"/>
    <property type="match status" value="1"/>
</dbReference>
<dbReference type="InterPro" id="IPR013083">
    <property type="entry name" value="Znf_RING/FYVE/PHD"/>
</dbReference>
<dbReference type="SUPFAM" id="SSF57850">
    <property type="entry name" value="RING/U-box"/>
    <property type="match status" value="1"/>
</dbReference>
<proteinExistence type="predicted"/>
<sequence>MNTQRKEKHCGLCRQPNHNVRKCPQIDVLDAQNLETIQSFLLENSVFSIYEGLRFRFSWLLNKELIELRALSRKHNLAYELMDKRDMYRALKRIYVQNSLRNIEDEFFSNRTEFFHLLSSISYIEYFLIDYRSPPLSYIFKSSDCSEDSECPVCYDEVPAENAIRFNCNHTLCNGCFLKYNFILERDSLNIPKCPICRTTIHTLQGDLETLRANYTESPF</sequence>
<reference evidence="2" key="1">
    <citation type="journal article" date="2020" name="Nature">
        <title>Giant virus diversity and host interactions through global metagenomics.</title>
        <authorList>
            <person name="Schulz F."/>
            <person name="Roux S."/>
            <person name="Paez-Espino D."/>
            <person name="Jungbluth S."/>
            <person name="Walsh D.A."/>
            <person name="Denef V.J."/>
            <person name="McMahon K.D."/>
            <person name="Konstantinidis K.T."/>
            <person name="Eloe-Fadrosh E.A."/>
            <person name="Kyrpides N.C."/>
            <person name="Woyke T."/>
        </authorList>
    </citation>
    <scope>NUCLEOTIDE SEQUENCE</scope>
    <source>
        <strain evidence="2">GVMAG-M-3300023184-120</strain>
    </source>
</reference>
<dbReference type="AlphaFoldDB" id="A0A6C0HI85"/>
<evidence type="ECO:0000313" key="2">
    <source>
        <dbReference type="EMBL" id="QHT80209.1"/>
    </source>
</evidence>
<evidence type="ECO:0000259" key="1">
    <source>
        <dbReference type="PROSITE" id="PS50089"/>
    </source>
</evidence>
<dbReference type="SMART" id="SM00184">
    <property type="entry name" value="RING"/>
    <property type="match status" value="1"/>
</dbReference>
<accession>A0A6C0HI85</accession>
<dbReference type="PROSITE" id="PS50089">
    <property type="entry name" value="ZF_RING_2"/>
    <property type="match status" value="1"/>
</dbReference>
<organism evidence="2">
    <name type="scientific">viral metagenome</name>
    <dbReference type="NCBI Taxonomy" id="1070528"/>
    <lineage>
        <taxon>unclassified sequences</taxon>
        <taxon>metagenomes</taxon>
        <taxon>organismal metagenomes</taxon>
    </lineage>
</organism>
<dbReference type="Gene3D" id="3.30.40.10">
    <property type="entry name" value="Zinc/RING finger domain, C3HC4 (zinc finger)"/>
    <property type="match status" value="1"/>
</dbReference>
<name>A0A6C0HI85_9ZZZZ</name>